<feature type="transmembrane region" description="Helical" evidence="1">
    <location>
        <begin position="251"/>
        <end position="268"/>
    </location>
</feature>
<name>A0A0S6W511_9BACT</name>
<keyword evidence="1" id="KW-1133">Transmembrane helix</keyword>
<dbReference type="EMBL" id="DF820459">
    <property type="protein sequence ID" value="GAK53468.1"/>
    <property type="molecule type" value="Genomic_DNA"/>
</dbReference>
<accession>A0A0S6W511</accession>
<dbReference type="Pfam" id="PF01433">
    <property type="entry name" value="Peptidase_M1"/>
    <property type="match status" value="1"/>
</dbReference>
<dbReference type="GO" id="GO:0005737">
    <property type="term" value="C:cytoplasm"/>
    <property type="evidence" value="ECO:0007669"/>
    <property type="project" value="TreeGrafter"/>
</dbReference>
<feature type="transmembrane region" description="Helical" evidence="1">
    <location>
        <begin position="157"/>
        <end position="178"/>
    </location>
</feature>
<sequence>MFIRIMLFEIRSWLKRASTWVYFILLASLSFLTMLAVSGYFKGVQVGLAGSGGTVLINSPYVLAQIISIMGYMGVIITAAVMASVGCRDFAHNSHALIFTCPITRWQYIGGRFAGAFVVLTLIFSSLGFGVWLATYFPGIEAAKLGDNLVSSYLRPYLFMILPNLLFTSTLFFGLAVLTRKTLSSYVAGIFLLLGYMIAGALTKDIENQTIAGAVDPFGLTAFNLLTRYWTVADINTRQIPLTGIFLANRALWVGVGLACLSAIFWLFRFSYANRFERGAARSKAVVLSNEPIPIMSRSPLSLAFDFSLSAALKLSLNTAWIEFRSILGSLSFLLLSLAGVLFVFVNSTEMSSMYGTITYPVTYQILEITGGSFLLFMLIILTVFAGELIWKERGLRLDQLLDTLPTPSWTAYIGKLGALVLMLVTLLGVVMACGLTIQATQGYFRFEIGQYLTTLFGFHLFDYLLLCVLALLVQTFAPNKYVGYVLMVTYYVGYMFMGKFGIEHNLFRYASDSGLLYSDMNGYPRFMLVGAIAFKAYWGAFACLLAILTHLFWQRGTDSAWRLRWRVARQRFTRPLQLASIAFVALFISLGAFIYYNTNILNVYRTTFENEEIVANYEKQYKQYETLPQPKITDVRVEADIYASERKLRVKGTYQLQNKTVTPIETVHLRIPPEMDIRQLDFELPSQTIVDDRITGYYIHRLAAPLQPGAQCSLTFEIAYAPKGFRNSISAYGNSPWLFPNGTFINNEMLPRIGYRADIELTQDDVRKKHGLPKKETVLPDVNDPDGRQKTFIPDADWITYAATISTDADQIAITPGDLQKTWIDGNRRYFQYSMGTTKIENFLAFLSGRYAVKKAEWRDLPIEIYYHPGHEYNLDRMIAGVQKSLDYYTAQFGPYPFRQVRIVEFPRYSSFAQAFQGMIPYSESVGFIARVRPDDEKDVDYPFYVTAHEMAHQWWGHQVEAANVQGNAWIIESLSQYSAMMVMEQEFGAAQMKRFLKYELDQYLSGRSFERKYEPTLARVEDQGYVYYNKGSVAMYALRDYIGEERVNAALRKYLQAVAFQEPPYTNSLELLAYLREETPPEYQYLLTDLFENITLFENKAVTAKATPLSDGQYQVQLKVASKKLRADQTGAETEVPLNDTIDIGVFDENGETLYTEKRRITQSETELTLIVKGKPAKAGIDLYNKLIDRDSDDNVIRVEVEG</sequence>
<dbReference type="InterPro" id="IPR050344">
    <property type="entry name" value="Peptidase_M1_aminopeptidases"/>
</dbReference>
<feature type="transmembrane region" description="Helical" evidence="1">
    <location>
        <begin position="20"/>
        <end position="41"/>
    </location>
</feature>
<keyword evidence="4" id="KW-1185">Reference proteome</keyword>
<feature type="transmembrane region" description="Helical" evidence="1">
    <location>
        <begin position="185"/>
        <end position="203"/>
    </location>
</feature>
<dbReference type="GO" id="GO:0043171">
    <property type="term" value="P:peptide catabolic process"/>
    <property type="evidence" value="ECO:0007669"/>
    <property type="project" value="TreeGrafter"/>
</dbReference>
<dbReference type="PANTHER" id="PTHR11533">
    <property type="entry name" value="PROTEASE M1 ZINC METALLOPROTEASE"/>
    <property type="match status" value="1"/>
</dbReference>
<dbReference type="InterPro" id="IPR014782">
    <property type="entry name" value="Peptidase_M1_dom"/>
</dbReference>
<gene>
    <name evidence="3" type="ORF">U14_04733</name>
</gene>
<dbReference type="SUPFAM" id="SSF55486">
    <property type="entry name" value="Metalloproteases ('zincins'), catalytic domain"/>
    <property type="match status" value="1"/>
</dbReference>
<dbReference type="PANTHER" id="PTHR11533:SF174">
    <property type="entry name" value="PUROMYCIN-SENSITIVE AMINOPEPTIDASE-RELATED"/>
    <property type="match status" value="1"/>
</dbReference>
<dbReference type="GO" id="GO:0042277">
    <property type="term" value="F:peptide binding"/>
    <property type="evidence" value="ECO:0007669"/>
    <property type="project" value="TreeGrafter"/>
</dbReference>
<feature type="transmembrane region" description="Helical" evidence="1">
    <location>
        <begin position="482"/>
        <end position="503"/>
    </location>
</feature>
<keyword evidence="1" id="KW-0812">Transmembrane</keyword>
<protein>
    <submittedName>
        <fullName evidence="3">Putative membrane protein</fullName>
    </submittedName>
</protein>
<dbReference type="AlphaFoldDB" id="A0A0S6W511"/>
<feature type="transmembrane region" description="Helical" evidence="1">
    <location>
        <begin position="575"/>
        <end position="597"/>
    </location>
</feature>
<organism evidence="3">
    <name type="scientific">Candidatus Moduliflexus flocculans</name>
    <dbReference type="NCBI Taxonomy" id="1499966"/>
    <lineage>
        <taxon>Bacteria</taxon>
        <taxon>Candidatus Moduliflexota</taxon>
        <taxon>Candidatus Moduliflexia</taxon>
        <taxon>Candidatus Moduliflexales</taxon>
        <taxon>Candidatus Moduliflexaceae</taxon>
    </lineage>
</organism>
<feature type="transmembrane region" description="Helical" evidence="1">
    <location>
        <begin position="327"/>
        <end position="346"/>
    </location>
</feature>
<proteinExistence type="predicted"/>
<feature type="transmembrane region" description="Helical" evidence="1">
    <location>
        <begin position="523"/>
        <end position="554"/>
    </location>
</feature>
<feature type="transmembrane region" description="Helical" evidence="1">
    <location>
        <begin position="452"/>
        <end position="475"/>
    </location>
</feature>
<dbReference type="GO" id="GO:0008270">
    <property type="term" value="F:zinc ion binding"/>
    <property type="evidence" value="ECO:0007669"/>
    <property type="project" value="InterPro"/>
</dbReference>
<feature type="transmembrane region" description="Helical" evidence="1">
    <location>
        <begin position="61"/>
        <end position="85"/>
    </location>
</feature>
<feature type="transmembrane region" description="Helical" evidence="1">
    <location>
        <begin position="113"/>
        <end position="137"/>
    </location>
</feature>
<feature type="domain" description="Peptidase M1 membrane alanine aminopeptidase" evidence="2">
    <location>
        <begin position="883"/>
        <end position="1064"/>
    </location>
</feature>
<evidence type="ECO:0000313" key="4">
    <source>
        <dbReference type="Proteomes" id="UP000030700"/>
    </source>
</evidence>
<evidence type="ECO:0000256" key="1">
    <source>
        <dbReference type="SAM" id="Phobius"/>
    </source>
</evidence>
<dbReference type="InterPro" id="IPR027268">
    <property type="entry name" value="Peptidase_M4/M1_CTD_sf"/>
</dbReference>
<dbReference type="HOGENOM" id="CLU_007999_0_0_0"/>
<evidence type="ECO:0000259" key="2">
    <source>
        <dbReference type="Pfam" id="PF01433"/>
    </source>
</evidence>
<reference evidence="3" key="1">
    <citation type="journal article" date="2015" name="PeerJ">
        <title>First genomic representation of candidate bacterial phylum KSB3 points to enhanced environmental sensing as a trigger of wastewater bulking.</title>
        <authorList>
            <person name="Sekiguchi Y."/>
            <person name="Ohashi A."/>
            <person name="Parks D.H."/>
            <person name="Yamauchi T."/>
            <person name="Tyson G.W."/>
            <person name="Hugenholtz P."/>
        </authorList>
    </citation>
    <scope>NUCLEOTIDE SEQUENCE [LARGE SCALE GENOMIC DNA]</scope>
</reference>
<dbReference type="Proteomes" id="UP000030700">
    <property type="component" value="Unassembled WGS sequence"/>
</dbReference>
<dbReference type="Gene3D" id="1.10.390.10">
    <property type="entry name" value="Neutral Protease Domain 2"/>
    <property type="match status" value="1"/>
</dbReference>
<feature type="transmembrane region" description="Helical" evidence="1">
    <location>
        <begin position="417"/>
        <end position="440"/>
    </location>
</feature>
<dbReference type="STRING" id="1499966.U14_04733"/>
<dbReference type="GO" id="GO:0005615">
    <property type="term" value="C:extracellular space"/>
    <property type="evidence" value="ECO:0007669"/>
    <property type="project" value="TreeGrafter"/>
</dbReference>
<dbReference type="GO" id="GO:0016020">
    <property type="term" value="C:membrane"/>
    <property type="evidence" value="ECO:0007669"/>
    <property type="project" value="TreeGrafter"/>
</dbReference>
<evidence type="ECO:0000313" key="3">
    <source>
        <dbReference type="EMBL" id="GAK53468.1"/>
    </source>
</evidence>
<dbReference type="GO" id="GO:0070006">
    <property type="term" value="F:metalloaminopeptidase activity"/>
    <property type="evidence" value="ECO:0007669"/>
    <property type="project" value="TreeGrafter"/>
</dbReference>
<feature type="transmembrane region" description="Helical" evidence="1">
    <location>
        <begin position="366"/>
        <end position="391"/>
    </location>
</feature>
<keyword evidence="1" id="KW-0472">Membrane</keyword>